<evidence type="ECO:0000313" key="2">
    <source>
        <dbReference type="Proteomes" id="UP000652761"/>
    </source>
</evidence>
<evidence type="ECO:0000313" key="1">
    <source>
        <dbReference type="EMBL" id="MQL86489.1"/>
    </source>
</evidence>
<protein>
    <submittedName>
        <fullName evidence="1">Uncharacterized protein</fullName>
    </submittedName>
</protein>
<dbReference type="AlphaFoldDB" id="A0A843V486"/>
<keyword evidence="2" id="KW-1185">Reference proteome</keyword>
<dbReference type="EMBL" id="NMUH01000905">
    <property type="protein sequence ID" value="MQL86489.1"/>
    <property type="molecule type" value="Genomic_DNA"/>
</dbReference>
<feature type="non-terminal residue" evidence="1">
    <location>
        <position position="1"/>
    </location>
</feature>
<feature type="non-terminal residue" evidence="1">
    <location>
        <position position="90"/>
    </location>
</feature>
<gene>
    <name evidence="1" type="ORF">Taro_019020</name>
</gene>
<comment type="caution">
    <text evidence="1">The sequence shown here is derived from an EMBL/GenBank/DDBJ whole genome shotgun (WGS) entry which is preliminary data.</text>
</comment>
<accession>A0A843V486</accession>
<dbReference type="Proteomes" id="UP000652761">
    <property type="component" value="Unassembled WGS sequence"/>
</dbReference>
<sequence>DSGTLFSESYVRRAPLHEAHEHRRIQKNFQWDLFFSGSVYAHERGYVHRYGLGDTWRGCTGWKIENFGQVESFSVRNGTKEEFFLTWSHL</sequence>
<name>A0A843V486_COLES</name>
<organism evidence="1 2">
    <name type="scientific">Colocasia esculenta</name>
    <name type="common">Wild taro</name>
    <name type="synonym">Arum esculentum</name>
    <dbReference type="NCBI Taxonomy" id="4460"/>
    <lineage>
        <taxon>Eukaryota</taxon>
        <taxon>Viridiplantae</taxon>
        <taxon>Streptophyta</taxon>
        <taxon>Embryophyta</taxon>
        <taxon>Tracheophyta</taxon>
        <taxon>Spermatophyta</taxon>
        <taxon>Magnoliopsida</taxon>
        <taxon>Liliopsida</taxon>
        <taxon>Araceae</taxon>
        <taxon>Aroideae</taxon>
        <taxon>Colocasieae</taxon>
        <taxon>Colocasia</taxon>
    </lineage>
</organism>
<proteinExistence type="predicted"/>
<reference evidence="1" key="1">
    <citation type="submission" date="2017-07" db="EMBL/GenBank/DDBJ databases">
        <title>Taro Niue Genome Assembly and Annotation.</title>
        <authorList>
            <person name="Atibalentja N."/>
            <person name="Keating K."/>
            <person name="Fields C.J."/>
        </authorList>
    </citation>
    <scope>NUCLEOTIDE SEQUENCE</scope>
    <source>
        <strain evidence="1">Niue_2</strain>
        <tissue evidence="1">Leaf</tissue>
    </source>
</reference>